<gene>
    <name evidence="6" type="ORF">QR98_0090150</name>
    <name evidence="5" type="ORF">SSS_3714</name>
</gene>
<dbReference type="EMBL" id="WVUK01000065">
    <property type="protein sequence ID" value="KAF7488681.1"/>
    <property type="molecule type" value="Genomic_DNA"/>
</dbReference>
<keyword evidence="8" id="KW-1185">Reference proteome</keyword>
<dbReference type="InterPro" id="IPR006108">
    <property type="entry name" value="3HC_DH_C"/>
</dbReference>
<protein>
    <submittedName>
        <fullName evidence="5">Lambda-crystallin -like protein</fullName>
    </submittedName>
    <submittedName>
        <fullName evidence="6">Lambda-crystallin-like protein</fullName>
    </submittedName>
</protein>
<comment type="similarity">
    <text evidence="1">Belongs to the 3-hydroxyacyl-CoA dehydrogenase family.</text>
</comment>
<evidence type="ECO:0000259" key="4">
    <source>
        <dbReference type="Pfam" id="PF02737"/>
    </source>
</evidence>
<dbReference type="InterPro" id="IPR006176">
    <property type="entry name" value="3-OHacyl-CoA_DH_NAD-bd"/>
</dbReference>
<keyword evidence="2" id="KW-0560">Oxidoreductase</keyword>
<dbReference type="GO" id="GO:0006631">
    <property type="term" value="P:fatty acid metabolic process"/>
    <property type="evidence" value="ECO:0007669"/>
    <property type="project" value="InterPro"/>
</dbReference>
<dbReference type="Proteomes" id="UP000070412">
    <property type="component" value="Unassembled WGS sequence"/>
</dbReference>
<evidence type="ECO:0000256" key="2">
    <source>
        <dbReference type="ARBA" id="ARBA00023002"/>
    </source>
</evidence>
<reference evidence="7" key="4">
    <citation type="submission" date="2022-06" db="UniProtKB">
        <authorList>
            <consortium name="EnsemblMetazoa"/>
        </authorList>
    </citation>
    <scope>IDENTIFICATION</scope>
</reference>
<dbReference type="PANTHER" id="PTHR48075:SF1">
    <property type="entry name" value="LAMBDA-CRYSTALLIN HOMOLOG"/>
    <property type="match status" value="1"/>
</dbReference>
<dbReference type="OrthoDB" id="2021159at2759"/>
<dbReference type="Proteomes" id="UP000616769">
    <property type="component" value="Unassembled WGS sequence"/>
</dbReference>
<dbReference type="EnsemblMetazoa" id="SSS_3714s_mrna">
    <property type="protein sequence ID" value="KAF7488681.1"/>
    <property type="gene ID" value="SSS_3714"/>
</dbReference>
<dbReference type="Pfam" id="PF02737">
    <property type="entry name" value="3HCDH_N"/>
    <property type="match status" value="1"/>
</dbReference>
<evidence type="ECO:0000313" key="8">
    <source>
        <dbReference type="Proteomes" id="UP000070412"/>
    </source>
</evidence>
<dbReference type="SUPFAM" id="SSF48179">
    <property type="entry name" value="6-phosphogluconate dehydrogenase C-terminal domain-like"/>
    <property type="match status" value="1"/>
</dbReference>
<dbReference type="AlphaFoldDB" id="A0A132AI22"/>
<dbReference type="Gene3D" id="1.10.1040.10">
    <property type="entry name" value="N-(1-d-carboxylethyl)-l-norvaline Dehydrogenase, domain 2"/>
    <property type="match status" value="1"/>
</dbReference>
<reference evidence="6 9" key="1">
    <citation type="journal article" date="2015" name="Parasit. Vectors">
        <title>Draft genome of the scabies mite.</title>
        <authorList>
            <person name="Rider S.D.Jr."/>
            <person name="Morgan M.S."/>
            <person name="Arlian L.G."/>
        </authorList>
    </citation>
    <scope>NUCLEOTIDE SEQUENCE [LARGE SCALE GENOMIC DNA]</scope>
    <source>
        <strain evidence="6">Arlian Lab</strain>
    </source>
</reference>
<evidence type="ECO:0000313" key="7">
    <source>
        <dbReference type="EnsemblMetazoa" id="KAF7488681.1"/>
    </source>
</evidence>
<dbReference type="InterPro" id="IPR006180">
    <property type="entry name" value="3-OHacyl-CoA_DH_CS"/>
</dbReference>
<dbReference type="EMBL" id="JXLN01015206">
    <property type="protein sequence ID" value="KPM10459.1"/>
    <property type="molecule type" value="Genomic_DNA"/>
</dbReference>
<sequence length="318" mass="36374">MASKIGIIGSGLIGQSWTMIFISKGYEVFLYDVVAEQIDIALKCIEEKLKNLEKRKALRGELSAQNQFKLIHKASSLKECIENAIHVQECVFEQLDLKIKLFKQLDEIYSSLDSKIETIFCSSTSCFLPSLLFNDLMNNSRMIVGHPVNPPYFAPLVEVVPSKWTDQKVVEQTRKIFDDVGQKPVILKKEKEGFVLNRIQYAILNECYRLIEEEVISVADIDSVMSNGLGLRYAFMGPWETAHLNANGLGEYFDKYAKGIYDVSETFGPVPRMQGDTAQSIAKEMTKQFPLDRLNERRQWRDERLIELACLKRDSESH</sequence>
<feature type="domain" description="3-hydroxyacyl-CoA dehydrogenase NAD binding" evidence="4">
    <location>
        <begin position="4"/>
        <end position="188"/>
    </location>
</feature>
<reference evidence="5" key="3">
    <citation type="submission" date="2020-01" db="EMBL/GenBank/DDBJ databases">
        <authorList>
            <person name="Korhonen P.K.K."/>
            <person name="Guangxu M.G."/>
            <person name="Wang T.W."/>
            <person name="Stroehlein A.J.S."/>
            <person name="Young N.D."/>
            <person name="Ang C.-S.A."/>
            <person name="Fernando D.W.F."/>
            <person name="Lu H.L."/>
            <person name="Taylor S.T."/>
            <person name="Ehtesham M.E.M."/>
            <person name="Najaraj S.H.N."/>
            <person name="Harsha G.H.G."/>
            <person name="Madugundu A.M."/>
            <person name="Renuse S.R."/>
            <person name="Holt D.H."/>
            <person name="Pandey A.P."/>
            <person name="Papenfuss A.P."/>
            <person name="Gasser R.B.G."/>
            <person name="Fischer K.F."/>
        </authorList>
    </citation>
    <scope>NUCLEOTIDE SEQUENCE</scope>
    <source>
        <strain evidence="5">SSS_KF_BRIS2020</strain>
    </source>
</reference>
<dbReference type="GO" id="GO:0070403">
    <property type="term" value="F:NAD+ binding"/>
    <property type="evidence" value="ECO:0007669"/>
    <property type="project" value="InterPro"/>
</dbReference>
<dbReference type="Pfam" id="PF00725">
    <property type="entry name" value="3HCDH"/>
    <property type="match status" value="1"/>
</dbReference>
<dbReference type="InterPro" id="IPR013328">
    <property type="entry name" value="6PGD_dom2"/>
</dbReference>
<evidence type="ECO:0000256" key="1">
    <source>
        <dbReference type="ARBA" id="ARBA00009463"/>
    </source>
</evidence>
<feature type="domain" description="3-hydroxyacyl-CoA dehydrogenase C-terminal" evidence="3">
    <location>
        <begin position="193"/>
        <end position="250"/>
    </location>
</feature>
<reference evidence="8" key="2">
    <citation type="journal article" date="2020" name="PLoS Negl. Trop. Dis.">
        <title>High-quality nuclear genome for Sarcoptes scabiei-A critical resource for a neglected parasite.</title>
        <authorList>
            <person name="Korhonen P.K."/>
            <person name="Gasser R.B."/>
            <person name="Ma G."/>
            <person name="Wang T."/>
            <person name="Stroehlein A.J."/>
            <person name="Young N.D."/>
            <person name="Ang C.S."/>
            <person name="Fernando D.D."/>
            <person name="Lu H.C."/>
            <person name="Taylor S."/>
            <person name="Reynolds S.L."/>
            <person name="Mofiz E."/>
            <person name="Najaraj S.H."/>
            <person name="Gowda H."/>
            <person name="Madugundu A."/>
            <person name="Renuse S."/>
            <person name="Holt D."/>
            <person name="Pandey A."/>
            <person name="Papenfuss A.T."/>
            <person name="Fischer K."/>
        </authorList>
    </citation>
    <scope>NUCLEOTIDE SEQUENCE [LARGE SCALE GENOMIC DNA]</scope>
</reference>
<dbReference type="GO" id="GO:0050104">
    <property type="term" value="F:L-gulonate 3-dehydrogenase activity"/>
    <property type="evidence" value="ECO:0007669"/>
    <property type="project" value="TreeGrafter"/>
</dbReference>
<dbReference type="PANTHER" id="PTHR48075">
    <property type="entry name" value="3-HYDROXYACYL-COA DEHYDROGENASE FAMILY PROTEIN"/>
    <property type="match status" value="1"/>
</dbReference>
<evidence type="ECO:0000259" key="3">
    <source>
        <dbReference type="Pfam" id="PF00725"/>
    </source>
</evidence>
<dbReference type="SUPFAM" id="SSF51735">
    <property type="entry name" value="NAD(P)-binding Rossmann-fold domains"/>
    <property type="match status" value="1"/>
</dbReference>
<organism evidence="6 9">
    <name type="scientific">Sarcoptes scabiei</name>
    <name type="common">Itch mite</name>
    <name type="synonym">Acarus scabiei</name>
    <dbReference type="NCBI Taxonomy" id="52283"/>
    <lineage>
        <taxon>Eukaryota</taxon>
        <taxon>Metazoa</taxon>
        <taxon>Ecdysozoa</taxon>
        <taxon>Arthropoda</taxon>
        <taxon>Chelicerata</taxon>
        <taxon>Arachnida</taxon>
        <taxon>Acari</taxon>
        <taxon>Acariformes</taxon>
        <taxon>Sarcoptiformes</taxon>
        <taxon>Astigmata</taxon>
        <taxon>Psoroptidia</taxon>
        <taxon>Sarcoptoidea</taxon>
        <taxon>Sarcoptidae</taxon>
        <taxon>Sarcoptinae</taxon>
        <taxon>Sarcoptes</taxon>
    </lineage>
</organism>
<accession>A0A132AI22</accession>
<dbReference type="Gene3D" id="3.40.50.720">
    <property type="entry name" value="NAD(P)-binding Rossmann-like Domain"/>
    <property type="match status" value="1"/>
</dbReference>
<evidence type="ECO:0000313" key="6">
    <source>
        <dbReference type="EMBL" id="KPM10459.1"/>
    </source>
</evidence>
<proteinExistence type="inferred from homology"/>
<dbReference type="InterPro" id="IPR036291">
    <property type="entry name" value="NAD(P)-bd_dom_sf"/>
</dbReference>
<name>A0A132AI22_SARSC</name>
<evidence type="ECO:0000313" key="5">
    <source>
        <dbReference type="EMBL" id="KAF7488681.1"/>
    </source>
</evidence>
<dbReference type="InterPro" id="IPR008927">
    <property type="entry name" value="6-PGluconate_DH-like_C_sf"/>
</dbReference>
<dbReference type="VEuPathDB" id="VectorBase:SSCA008308"/>
<dbReference type="PROSITE" id="PS00067">
    <property type="entry name" value="3HCDH"/>
    <property type="match status" value="1"/>
</dbReference>
<evidence type="ECO:0000313" key="9">
    <source>
        <dbReference type="Proteomes" id="UP000616769"/>
    </source>
</evidence>